<feature type="compositionally biased region" description="Basic residues" evidence="1">
    <location>
        <begin position="8"/>
        <end position="20"/>
    </location>
</feature>
<comment type="caution">
    <text evidence="2">The sequence shown here is derived from an EMBL/GenBank/DDBJ whole genome shotgun (WGS) entry which is preliminary data.</text>
</comment>
<feature type="region of interest" description="Disordered" evidence="1">
    <location>
        <begin position="1"/>
        <end position="22"/>
    </location>
</feature>
<evidence type="ECO:0000313" key="3">
    <source>
        <dbReference type="Proteomes" id="UP000886653"/>
    </source>
</evidence>
<evidence type="ECO:0000256" key="1">
    <source>
        <dbReference type="SAM" id="MobiDB-lite"/>
    </source>
</evidence>
<dbReference type="AlphaFoldDB" id="A0A9P6NG92"/>
<proteinExistence type="predicted"/>
<sequence length="135" mass="15645">MEPSRFGKFPKKRASTHSRTTKISLVKNSRKRSMMEDANYFGEVVVTEFGNQNHQLGDISEEELEDEIEEVKDSEKFQIVRKILKQVVLEQSCGEDLDFQKVEGFEIGEMDLKSYKKPFDKIPEPVQKPEFVGKV</sequence>
<name>A0A9P6NG92_9BASI</name>
<organism evidence="2 3">
    <name type="scientific">Cronartium quercuum f. sp. fusiforme G11</name>
    <dbReference type="NCBI Taxonomy" id="708437"/>
    <lineage>
        <taxon>Eukaryota</taxon>
        <taxon>Fungi</taxon>
        <taxon>Dikarya</taxon>
        <taxon>Basidiomycota</taxon>
        <taxon>Pucciniomycotina</taxon>
        <taxon>Pucciniomycetes</taxon>
        <taxon>Pucciniales</taxon>
        <taxon>Coleosporiaceae</taxon>
        <taxon>Cronartium</taxon>
    </lineage>
</organism>
<accession>A0A9P6NG92</accession>
<evidence type="ECO:0000313" key="2">
    <source>
        <dbReference type="EMBL" id="KAG0145484.1"/>
    </source>
</evidence>
<feature type="non-terminal residue" evidence="2">
    <location>
        <position position="135"/>
    </location>
</feature>
<dbReference type="Proteomes" id="UP000886653">
    <property type="component" value="Unassembled WGS sequence"/>
</dbReference>
<reference evidence="2" key="1">
    <citation type="submission" date="2013-11" db="EMBL/GenBank/DDBJ databases">
        <title>Genome sequence of the fusiform rust pathogen reveals effectors for host alternation and coevolution with pine.</title>
        <authorList>
            <consortium name="DOE Joint Genome Institute"/>
            <person name="Smith K."/>
            <person name="Pendleton A."/>
            <person name="Kubisiak T."/>
            <person name="Anderson C."/>
            <person name="Salamov A."/>
            <person name="Aerts A."/>
            <person name="Riley R."/>
            <person name="Clum A."/>
            <person name="Lindquist E."/>
            <person name="Ence D."/>
            <person name="Campbell M."/>
            <person name="Kronenberg Z."/>
            <person name="Feau N."/>
            <person name="Dhillon B."/>
            <person name="Hamelin R."/>
            <person name="Burleigh J."/>
            <person name="Smith J."/>
            <person name="Yandell M."/>
            <person name="Nelson C."/>
            <person name="Grigoriev I."/>
            <person name="Davis J."/>
        </authorList>
    </citation>
    <scope>NUCLEOTIDE SEQUENCE</scope>
    <source>
        <strain evidence="2">G11</strain>
    </source>
</reference>
<keyword evidence="3" id="KW-1185">Reference proteome</keyword>
<protein>
    <submittedName>
        <fullName evidence="2">Uncharacterized protein</fullName>
    </submittedName>
</protein>
<gene>
    <name evidence="2" type="ORF">CROQUDRAFT_658532</name>
</gene>
<dbReference type="EMBL" id="MU167275">
    <property type="protein sequence ID" value="KAG0145484.1"/>
    <property type="molecule type" value="Genomic_DNA"/>
</dbReference>